<dbReference type="InterPro" id="IPR036249">
    <property type="entry name" value="Thioredoxin-like_sf"/>
</dbReference>
<dbReference type="EMBL" id="LR794158">
    <property type="protein sequence ID" value="CAB3976349.1"/>
    <property type="molecule type" value="Genomic_DNA"/>
</dbReference>
<dbReference type="AlphaFoldDB" id="A0A6J5JZ15"/>
<dbReference type="SUPFAM" id="SSF47616">
    <property type="entry name" value="GST C-terminal domain-like"/>
    <property type="match status" value="1"/>
</dbReference>
<dbReference type="SUPFAM" id="SSF52833">
    <property type="entry name" value="Thioredoxin-like"/>
    <property type="match status" value="1"/>
</dbReference>
<dbReference type="RefSeq" id="WP_176604879.1">
    <property type="nucleotide sequence ID" value="NZ_LR794158.1"/>
</dbReference>
<gene>
    <name evidence="3" type="primary">sspA</name>
    <name evidence="3" type="ORF">ESZ_00133</name>
</gene>
<proteinExistence type="inferred from homology"/>
<feature type="domain" description="GST N-terminal" evidence="2">
    <location>
        <begin position="10"/>
        <end position="86"/>
    </location>
</feature>
<protein>
    <submittedName>
        <fullName evidence="3">Stringent starvation protein A</fullName>
    </submittedName>
</protein>
<keyword evidence="4" id="KW-1185">Reference proteome</keyword>
<comment type="similarity">
    <text evidence="1">Belongs to the GST superfamily.</text>
</comment>
<dbReference type="InterPro" id="IPR004046">
    <property type="entry name" value="GST_C"/>
</dbReference>
<dbReference type="InterPro" id="IPR036282">
    <property type="entry name" value="Glutathione-S-Trfase_C_sf"/>
</dbReference>
<dbReference type="GO" id="GO:0005737">
    <property type="term" value="C:cytoplasm"/>
    <property type="evidence" value="ECO:0007669"/>
    <property type="project" value="TreeGrafter"/>
</dbReference>
<dbReference type="PROSITE" id="PS50404">
    <property type="entry name" value="GST_NTER"/>
    <property type="match status" value="1"/>
</dbReference>
<dbReference type="PANTHER" id="PTHR43968:SF6">
    <property type="entry name" value="GLUTATHIONE S-TRANSFERASE OMEGA"/>
    <property type="match status" value="1"/>
</dbReference>
<dbReference type="PANTHER" id="PTHR43968">
    <property type="match status" value="1"/>
</dbReference>
<evidence type="ECO:0000256" key="1">
    <source>
        <dbReference type="RuleBase" id="RU003494"/>
    </source>
</evidence>
<dbReference type="Pfam" id="PF02798">
    <property type="entry name" value="GST_N"/>
    <property type="match status" value="1"/>
</dbReference>
<name>A0A6J5JZ15_9GAMM</name>
<evidence type="ECO:0000259" key="2">
    <source>
        <dbReference type="PROSITE" id="PS50404"/>
    </source>
</evidence>
<evidence type="ECO:0000313" key="4">
    <source>
        <dbReference type="Proteomes" id="UP000509549"/>
    </source>
</evidence>
<reference evidence="3 4" key="1">
    <citation type="submission" date="2020-04" db="EMBL/GenBank/DDBJ databases">
        <authorList>
            <person name="Graf S J."/>
        </authorList>
    </citation>
    <scope>NUCLEOTIDE SEQUENCE [LARGE SCALE GENOMIC DNA]</scope>
    <source>
        <strain evidence="3">1</strain>
    </source>
</reference>
<dbReference type="Gene3D" id="1.20.1050.10">
    <property type="match status" value="1"/>
</dbReference>
<dbReference type="KEGG" id="acil:ESZ_00133"/>
<accession>A0A6J5JZ15</accession>
<organism evidence="3 4">
    <name type="scientific">Candidatus Azoamicus ciliaticola</name>
    <dbReference type="NCBI Taxonomy" id="2652803"/>
    <lineage>
        <taxon>Bacteria</taxon>
        <taxon>Pseudomonadati</taxon>
        <taxon>Pseudomonadota</taxon>
        <taxon>Gammaproteobacteria</taxon>
        <taxon>Candidatus Azoamicaceae</taxon>
        <taxon>Candidatus Azoamicus</taxon>
    </lineage>
</organism>
<evidence type="ECO:0000313" key="3">
    <source>
        <dbReference type="EMBL" id="CAB3976349.1"/>
    </source>
</evidence>
<dbReference type="InterPro" id="IPR004045">
    <property type="entry name" value="Glutathione_S-Trfase_N"/>
</dbReference>
<sequence length="205" mass="24569">MYISNIKHSVMTLYTNGFNDPYSHVVKIALAEKCLEFEEQLIQDNIGILKKLNPYCYTPTFVDRDLVLYKAEIITEYIDERFPHPPLMPINPILKGKTRLLIYRINKDWFKTLNYILNLKNNLSENLDEYKKNLLIQIESAKLLFKEMPYFLSENFSLIDCWISTLLWYLQEIDKNFLEKEKIIYDYSKKIFARNSFQKVLNKKI</sequence>
<dbReference type="InterPro" id="IPR050983">
    <property type="entry name" value="GST_Omega/HSP26"/>
</dbReference>
<dbReference type="Pfam" id="PF00043">
    <property type="entry name" value="GST_C"/>
    <property type="match status" value="1"/>
</dbReference>
<dbReference type="Proteomes" id="UP000509549">
    <property type="component" value="Chromosome"/>
</dbReference>
<dbReference type="Gene3D" id="3.40.30.10">
    <property type="entry name" value="Glutaredoxin"/>
    <property type="match status" value="1"/>
</dbReference>